<evidence type="ECO:0000313" key="15">
    <source>
        <dbReference type="EMBL" id="ROT64630.1"/>
    </source>
</evidence>
<feature type="region of interest" description="Disordered" evidence="13">
    <location>
        <begin position="69"/>
        <end position="102"/>
    </location>
</feature>
<keyword evidence="4 12" id="KW-0894">Sodium channel</keyword>
<sequence>MIVKTTASSNEGVLSTTVTFTRTTNHFHHFTVCLVYHHSLTLHSGVSEATTTTSSNEVTSQVCLSEVSTTPSSDVTSHFIRPLRRKKREDRRPPPRDDDHEEYEDLFQNYQEMAPSERHDLQMNFLSLYMDMPPAIKRNIGYSFDELIKDCDFLGRKCYNESQFHHHLSPTYGNCYIFNGAGGVYTSLTGPTYSLSLVVDIWEKTYLPRRLTKKVGARVAVHRPKTLPLLDDDAIDVGPKLASSIAIKELNLHRLEKPYEANCTGSWETTKYQYINRTYANVYTITDCLRMCLQRLFVDRCSCFHALYPDNFVFDGKKYIRFFSTCNLTSTNPNSACVEKSLKLYSTNPGAANCGCNVACNETQYPSALSMANWPPEASEKDVKADYGKEETDDMMRVDVFFHTLNVDDVTPVESMRYEHRGIERALISKVENVWGLVSSLGGALSLYMGISVFLLVEVLEFLIYLVVNSCMYVVGGYETQTEVSPGHSAPISPLRQISSKFSSRAAVNTPSDAPTLFRDANHTCTVLWPLIETLLPKIYRSLAGVNSSRLPIEGVMTRGQHRSPILQLF</sequence>
<keyword evidence="11 12" id="KW-0407">Ion channel</keyword>
<dbReference type="Pfam" id="PF00858">
    <property type="entry name" value="ASC"/>
    <property type="match status" value="1"/>
</dbReference>
<protein>
    <submittedName>
        <fullName evidence="15">Putative amiloride-sensitive sodium channel subunit beta</fullName>
    </submittedName>
</protein>
<evidence type="ECO:0000256" key="1">
    <source>
        <dbReference type="ARBA" id="ARBA00004141"/>
    </source>
</evidence>
<keyword evidence="7" id="KW-0915">Sodium</keyword>
<dbReference type="InterPro" id="IPR001873">
    <property type="entry name" value="ENaC"/>
</dbReference>
<proteinExistence type="inferred from homology"/>
<organism evidence="15 16">
    <name type="scientific">Penaeus vannamei</name>
    <name type="common">Whiteleg shrimp</name>
    <name type="synonym">Litopenaeus vannamei</name>
    <dbReference type="NCBI Taxonomy" id="6689"/>
    <lineage>
        <taxon>Eukaryota</taxon>
        <taxon>Metazoa</taxon>
        <taxon>Ecdysozoa</taxon>
        <taxon>Arthropoda</taxon>
        <taxon>Crustacea</taxon>
        <taxon>Multicrustacea</taxon>
        <taxon>Malacostraca</taxon>
        <taxon>Eumalacostraca</taxon>
        <taxon>Eucarida</taxon>
        <taxon>Decapoda</taxon>
        <taxon>Dendrobranchiata</taxon>
        <taxon>Penaeoidea</taxon>
        <taxon>Penaeidae</taxon>
        <taxon>Penaeus</taxon>
    </lineage>
</organism>
<keyword evidence="10 12" id="KW-0739">Sodium transport</keyword>
<dbReference type="STRING" id="6689.A0A3R7NRC6"/>
<evidence type="ECO:0000313" key="16">
    <source>
        <dbReference type="Proteomes" id="UP000283509"/>
    </source>
</evidence>
<evidence type="ECO:0000256" key="13">
    <source>
        <dbReference type="SAM" id="MobiDB-lite"/>
    </source>
</evidence>
<dbReference type="Gene3D" id="2.60.470.10">
    <property type="entry name" value="Acid-sensing ion channels like domains"/>
    <property type="match status" value="2"/>
</dbReference>
<gene>
    <name evidence="15" type="ORF">C7M84_017433</name>
</gene>
<keyword evidence="16" id="KW-1185">Reference proteome</keyword>
<keyword evidence="5 12" id="KW-0812">Transmembrane</keyword>
<evidence type="ECO:0000256" key="9">
    <source>
        <dbReference type="ARBA" id="ARBA00023136"/>
    </source>
</evidence>
<evidence type="ECO:0000256" key="8">
    <source>
        <dbReference type="ARBA" id="ARBA00023065"/>
    </source>
</evidence>
<dbReference type="GO" id="GO:0005886">
    <property type="term" value="C:plasma membrane"/>
    <property type="evidence" value="ECO:0007669"/>
    <property type="project" value="TreeGrafter"/>
</dbReference>
<evidence type="ECO:0000256" key="3">
    <source>
        <dbReference type="ARBA" id="ARBA00022448"/>
    </source>
</evidence>
<dbReference type="PANTHER" id="PTHR11690">
    <property type="entry name" value="AMILORIDE-SENSITIVE SODIUM CHANNEL-RELATED"/>
    <property type="match status" value="1"/>
</dbReference>
<dbReference type="OrthoDB" id="6382381at2759"/>
<dbReference type="GO" id="GO:0015280">
    <property type="term" value="F:ligand-gated sodium channel activity"/>
    <property type="evidence" value="ECO:0007669"/>
    <property type="project" value="TreeGrafter"/>
</dbReference>
<keyword evidence="6 14" id="KW-1133">Transmembrane helix</keyword>
<evidence type="ECO:0000256" key="5">
    <source>
        <dbReference type="ARBA" id="ARBA00022692"/>
    </source>
</evidence>
<dbReference type="PRINTS" id="PR01078">
    <property type="entry name" value="AMINACHANNEL"/>
</dbReference>
<reference evidence="15 16" key="1">
    <citation type="submission" date="2018-04" db="EMBL/GenBank/DDBJ databases">
        <authorList>
            <person name="Zhang X."/>
            <person name="Yuan J."/>
            <person name="Li F."/>
            <person name="Xiang J."/>
        </authorList>
    </citation>
    <scope>NUCLEOTIDE SEQUENCE [LARGE SCALE GENOMIC DNA]</scope>
    <source>
        <tissue evidence="15">Muscle</tissue>
    </source>
</reference>
<keyword evidence="9 14" id="KW-0472">Membrane</keyword>
<evidence type="ECO:0000256" key="11">
    <source>
        <dbReference type="ARBA" id="ARBA00023303"/>
    </source>
</evidence>
<dbReference type="Proteomes" id="UP000283509">
    <property type="component" value="Unassembled WGS sequence"/>
</dbReference>
<evidence type="ECO:0000256" key="7">
    <source>
        <dbReference type="ARBA" id="ARBA00023053"/>
    </source>
</evidence>
<evidence type="ECO:0000256" key="12">
    <source>
        <dbReference type="RuleBase" id="RU000679"/>
    </source>
</evidence>
<dbReference type="EMBL" id="QCYY01003221">
    <property type="protein sequence ID" value="ROT64630.1"/>
    <property type="molecule type" value="Genomic_DNA"/>
</dbReference>
<keyword evidence="3 12" id="KW-0813">Transport</keyword>
<comment type="similarity">
    <text evidence="2 12">Belongs to the amiloride-sensitive sodium channel (TC 1.A.6) family.</text>
</comment>
<evidence type="ECO:0000256" key="2">
    <source>
        <dbReference type="ARBA" id="ARBA00007193"/>
    </source>
</evidence>
<comment type="subcellular location">
    <subcellularLocation>
        <location evidence="1">Membrane</location>
        <topology evidence="1">Multi-pass membrane protein</topology>
    </subcellularLocation>
</comment>
<evidence type="ECO:0000256" key="4">
    <source>
        <dbReference type="ARBA" id="ARBA00022461"/>
    </source>
</evidence>
<evidence type="ECO:0000256" key="10">
    <source>
        <dbReference type="ARBA" id="ARBA00023201"/>
    </source>
</evidence>
<dbReference type="AlphaFoldDB" id="A0A3R7NRC6"/>
<keyword evidence="8 12" id="KW-0406">Ion transport</keyword>
<dbReference type="PANTHER" id="PTHR11690:SF248">
    <property type="entry name" value="PICKPOCKET 17, ISOFORM A"/>
    <property type="match status" value="1"/>
</dbReference>
<evidence type="ECO:0000256" key="14">
    <source>
        <dbReference type="SAM" id="Phobius"/>
    </source>
</evidence>
<comment type="caution">
    <text evidence="15">The sequence shown here is derived from an EMBL/GenBank/DDBJ whole genome shotgun (WGS) entry which is preliminary data.</text>
</comment>
<accession>A0A3R7NRC6</accession>
<name>A0A3R7NRC6_PENVA</name>
<feature type="transmembrane region" description="Helical" evidence="14">
    <location>
        <begin position="447"/>
        <end position="468"/>
    </location>
</feature>
<reference evidence="15 16" key="2">
    <citation type="submission" date="2019-01" db="EMBL/GenBank/DDBJ databases">
        <title>The decoding of complex shrimp genome reveals the adaptation for benthos swimmer, frequently molting mechanism and breeding impact on genome.</title>
        <authorList>
            <person name="Sun Y."/>
            <person name="Gao Y."/>
            <person name="Yu Y."/>
        </authorList>
    </citation>
    <scope>NUCLEOTIDE SEQUENCE [LARGE SCALE GENOMIC DNA]</scope>
    <source>
        <tissue evidence="15">Muscle</tissue>
    </source>
</reference>
<evidence type="ECO:0000256" key="6">
    <source>
        <dbReference type="ARBA" id="ARBA00022989"/>
    </source>
</evidence>